<dbReference type="PANTHER" id="PTHR33240">
    <property type="entry name" value="OS08G0508500 PROTEIN"/>
    <property type="match status" value="1"/>
</dbReference>
<dbReference type="EMBL" id="BAABME010010746">
    <property type="protein sequence ID" value="GAA0181604.1"/>
    <property type="molecule type" value="Genomic_DNA"/>
</dbReference>
<reference evidence="1 2" key="1">
    <citation type="submission" date="2024-01" db="EMBL/GenBank/DDBJ databases">
        <title>The complete chloroplast genome sequence of Lithospermum erythrorhizon: insights into the phylogenetic relationship among Boraginaceae species and the maternal lineages of purple gromwells.</title>
        <authorList>
            <person name="Okada T."/>
            <person name="Watanabe K."/>
        </authorList>
    </citation>
    <scope>NUCLEOTIDE SEQUENCE [LARGE SCALE GENOMIC DNA]</scope>
</reference>
<protein>
    <recommendedName>
        <fullName evidence="3">Gag-pol polyprotein</fullName>
    </recommendedName>
</protein>
<organism evidence="1 2">
    <name type="scientific">Lithospermum erythrorhizon</name>
    <name type="common">Purple gromwell</name>
    <name type="synonym">Lithospermum officinale var. erythrorhizon</name>
    <dbReference type="NCBI Taxonomy" id="34254"/>
    <lineage>
        <taxon>Eukaryota</taxon>
        <taxon>Viridiplantae</taxon>
        <taxon>Streptophyta</taxon>
        <taxon>Embryophyta</taxon>
        <taxon>Tracheophyta</taxon>
        <taxon>Spermatophyta</taxon>
        <taxon>Magnoliopsida</taxon>
        <taxon>eudicotyledons</taxon>
        <taxon>Gunneridae</taxon>
        <taxon>Pentapetalae</taxon>
        <taxon>asterids</taxon>
        <taxon>lamiids</taxon>
        <taxon>Boraginales</taxon>
        <taxon>Boraginaceae</taxon>
        <taxon>Boraginoideae</taxon>
        <taxon>Lithospermeae</taxon>
        <taxon>Lithospermum</taxon>
    </lineage>
</organism>
<sequence length="125" mass="14015">MENLIKRGHLKEYVDIREGGRLGGGDSRNSRKNYATREVYSSSSSPICVETISFLDAELQGLELPLDDPVVITLVIVNYIVERMLVDTGSSIDILYLSTYDKLGFPYNVLQPMHMPLTGFTRNSV</sequence>
<comment type="caution">
    <text evidence="1">The sequence shown here is derived from an EMBL/GenBank/DDBJ whole genome shotgun (WGS) entry which is preliminary data.</text>
</comment>
<evidence type="ECO:0008006" key="3">
    <source>
        <dbReference type="Google" id="ProtNLM"/>
    </source>
</evidence>
<keyword evidence="2" id="KW-1185">Reference proteome</keyword>
<gene>
    <name evidence="1" type="ORF">LIER_30258</name>
</gene>
<evidence type="ECO:0000313" key="2">
    <source>
        <dbReference type="Proteomes" id="UP001454036"/>
    </source>
</evidence>
<proteinExistence type="predicted"/>
<name>A0AAV3RNR7_LITER</name>
<dbReference type="AlphaFoldDB" id="A0AAV3RNR7"/>
<dbReference type="PANTHER" id="PTHR33240:SF15">
    <property type="entry name" value="GAG-PRO-LIKE PROTEIN"/>
    <property type="match status" value="1"/>
</dbReference>
<dbReference type="Proteomes" id="UP001454036">
    <property type="component" value="Unassembled WGS sequence"/>
</dbReference>
<evidence type="ECO:0000313" key="1">
    <source>
        <dbReference type="EMBL" id="GAA0181604.1"/>
    </source>
</evidence>
<accession>A0AAV3RNR7</accession>